<dbReference type="GO" id="GO:0016787">
    <property type="term" value="F:hydrolase activity"/>
    <property type="evidence" value="ECO:0007669"/>
    <property type="project" value="UniProtKB-KW"/>
</dbReference>
<feature type="short sequence motif" description="Q motif" evidence="7">
    <location>
        <begin position="749"/>
        <end position="777"/>
    </location>
</feature>
<feature type="transmembrane region" description="Helical" evidence="10">
    <location>
        <begin position="157"/>
        <end position="179"/>
    </location>
</feature>
<dbReference type="InterPro" id="IPR002550">
    <property type="entry name" value="CNNM"/>
</dbReference>
<feature type="compositionally biased region" description="Basic and acidic residues" evidence="9">
    <location>
        <begin position="570"/>
        <end position="581"/>
    </location>
</feature>
<feature type="transmembrane region" description="Helical" evidence="10">
    <location>
        <begin position="266"/>
        <end position="284"/>
    </location>
</feature>
<evidence type="ECO:0000313" key="15">
    <source>
        <dbReference type="EMBL" id="CAD6187806.1"/>
    </source>
</evidence>
<dbReference type="PROSITE" id="PS51195">
    <property type="entry name" value="Q_MOTIF"/>
    <property type="match status" value="1"/>
</dbReference>
<keyword evidence="8 10" id="KW-1133">Transmembrane helix</keyword>
<evidence type="ECO:0000313" key="16">
    <source>
        <dbReference type="Proteomes" id="UP000835052"/>
    </source>
</evidence>
<keyword evidence="2" id="KW-0547">Nucleotide-binding</keyword>
<feature type="transmembrane region" description="Helical" evidence="10">
    <location>
        <begin position="200"/>
        <end position="220"/>
    </location>
</feature>
<dbReference type="Pfam" id="PF00271">
    <property type="entry name" value="Helicase_C"/>
    <property type="match status" value="1"/>
</dbReference>
<keyword evidence="8 10" id="KW-0472">Membrane</keyword>
<evidence type="ECO:0000259" key="13">
    <source>
        <dbReference type="PROSITE" id="PS51195"/>
    </source>
</evidence>
<evidence type="ECO:0000256" key="3">
    <source>
        <dbReference type="ARBA" id="ARBA00022801"/>
    </source>
</evidence>
<dbReference type="InterPro" id="IPR027417">
    <property type="entry name" value="P-loop_NTPase"/>
</dbReference>
<dbReference type="AlphaFoldDB" id="A0A8S1GVJ8"/>
<feature type="compositionally biased region" description="Basic and acidic residues" evidence="9">
    <location>
        <begin position="652"/>
        <end position="674"/>
    </location>
</feature>
<evidence type="ECO:0000256" key="4">
    <source>
        <dbReference type="ARBA" id="ARBA00022806"/>
    </source>
</evidence>
<dbReference type="SUPFAM" id="SSF54631">
    <property type="entry name" value="CBS-domain pair"/>
    <property type="match status" value="1"/>
</dbReference>
<dbReference type="GO" id="GO:0043186">
    <property type="term" value="C:P granule"/>
    <property type="evidence" value="ECO:0007669"/>
    <property type="project" value="UniProtKB-ARBA"/>
</dbReference>
<evidence type="ECO:0000259" key="12">
    <source>
        <dbReference type="PROSITE" id="PS51194"/>
    </source>
</evidence>
<keyword evidence="5" id="KW-0067">ATP-binding</keyword>
<dbReference type="PROSITE" id="PS51194">
    <property type="entry name" value="HELICASE_CTER"/>
    <property type="match status" value="1"/>
</dbReference>
<keyword evidence="4" id="KW-0347">Helicase</keyword>
<dbReference type="PROSITE" id="PS51192">
    <property type="entry name" value="HELICASE_ATP_BIND_1"/>
    <property type="match status" value="1"/>
</dbReference>
<dbReference type="PROSITE" id="PS00039">
    <property type="entry name" value="DEAD_ATP_HELICASE"/>
    <property type="match status" value="1"/>
</dbReference>
<dbReference type="FunFam" id="3.40.50.300:FF:000008">
    <property type="entry name" value="ATP-dependent RNA helicase RhlB"/>
    <property type="match status" value="1"/>
</dbReference>
<dbReference type="GO" id="GO:0003724">
    <property type="term" value="F:RNA helicase activity"/>
    <property type="evidence" value="ECO:0007669"/>
    <property type="project" value="UniProtKB-EC"/>
</dbReference>
<comment type="caution">
    <text evidence="15">The sequence shown here is derived from an EMBL/GenBank/DDBJ whole genome shotgun (WGS) entry which is preliminary data.</text>
</comment>
<evidence type="ECO:0000256" key="6">
    <source>
        <dbReference type="ARBA" id="ARBA00047984"/>
    </source>
</evidence>
<protein>
    <recommendedName>
        <fullName evidence="1">RNA helicase</fullName>
        <ecNumber evidence="1">3.6.4.13</ecNumber>
    </recommendedName>
</protein>
<dbReference type="SUPFAM" id="SSF52540">
    <property type="entry name" value="P-loop containing nucleoside triphosphate hydrolases"/>
    <property type="match status" value="1"/>
</dbReference>
<dbReference type="EMBL" id="CAJGYM010000007">
    <property type="protein sequence ID" value="CAD6187806.1"/>
    <property type="molecule type" value="Genomic_DNA"/>
</dbReference>
<dbReference type="Gene3D" id="3.40.50.300">
    <property type="entry name" value="P-loop containing nucleotide triphosphate hydrolases"/>
    <property type="match status" value="2"/>
</dbReference>
<evidence type="ECO:0000256" key="10">
    <source>
        <dbReference type="SAM" id="Phobius"/>
    </source>
</evidence>
<feature type="region of interest" description="Disordered" evidence="9">
    <location>
        <begin position="1147"/>
        <end position="1223"/>
    </location>
</feature>
<dbReference type="PANTHER" id="PTHR47958">
    <property type="entry name" value="ATP-DEPENDENT RNA HELICASE DBP3"/>
    <property type="match status" value="1"/>
</dbReference>
<feature type="transmembrane region" description="Helical" evidence="10">
    <location>
        <begin position="232"/>
        <end position="254"/>
    </location>
</feature>
<evidence type="ECO:0000256" key="2">
    <source>
        <dbReference type="ARBA" id="ARBA00022741"/>
    </source>
</evidence>
<feature type="compositionally biased region" description="Gly residues" evidence="9">
    <location>
        <begin position="1148"/>
        <end position="1159"/>
    </location>
</feature>
<accession>A0A8S1GVJ8</accession>
<dbReference type="Pfam" id="PF00270">
    <property type="entry name" value="DEAD"/>
    <property type="match status" value="1"/>
</dbReference>
<feature type="compositionally biased region" description="Basic and acidic residues" evidence="9">
    <location>
        <begin position="695"/>
        <end position="704"/>
    </location>
</feature>
<feature type="domain" description="Helicase ATP-binding" evidence="11">
    <location>
        <begin position="780"/>
        <end position="971"/>
    </location>
</feature>
<sequence>MMVQLFNERSKWKIIFIQTLIVSVVNLNVVTGIENNLTSISSIMYGVQVFEKSDNMYSTLSVKQDFALEVFGSEVTRIKKAYFSISPDCEVESIPAQIKKESLFPEKDAFHAQFEPLEKFDSKVEFYFFCTIPMSLGYNSMVKVDIVKREGAEVIPFYLIVLVVFLFMSAVFSGLNLAIMDRKNRVRATNVLTIRSKGNYVLITIIVGNVICNTTIALVIERLARIFGFDESRFVEVIISALQLVFTEILPAVFCTKNALYVASQMRFLVIFFMVLTFPLSYPLSKILNCAISEEDLSRNQVEMEALGMNEGPENPMKMENEKGSRLAVAQVVSLIKNTINLAEKSAANTMTPIDKVFMVSDQQLLTRSFKTELARKNHTRVPVYAGSNKNEVRGILNLKDLITLGSTSRLTAGTLLDLWSGSNKFRYVLDKTHLPGLMKELMRGFPMAIVVQFVPKNILTMASVNSFNRVTGIITLEDNLEEIVGEIMDEKDIEKKDPTVTAPKIQAAPKKTGMPNEKTPLLEDSPPPNHSPMIPLTRGTSPKKPVKSSRNAAVSNSTGGRYVPPHLRGQRDSQPAERDSNGGGRGGYDDRDRGYDNGRDHGPRGGGFRRGGGSYDNRDRGFGGGGGGRQYDDRRDDRRDDYNRGYNGRDSGGRRDRDSGFFNREYSRTDSYESRGSTRSYDDRGGNQNSRSAGLRDDQQAPKWERQLPRDEAIERELFSGQLSGINFDKYEEIPVEATGQDVPPSINLFSDLKLHAWIEENIKSAGYDRPTPVQKFSIPALQAGRDLMSCAQTGSGKTAAFLVPVVNAILSDGPEMVKRPTMSSGGRRRQYPCALILSPTRELSLQIYNESRKFAYRTPITSALLYGGRENYRDQIHKLRLGCHILIATPGRLIDVMEQGLIGLDGCRYLVLDEADRMLDMGFEPQIRQIVDMSAMPPKGERITAMFSATFPKEIQILAQDFLMPNYVFLAVGRVGSTSENIVQKIVWCEEHEKRSYLMDLLDASGQGALTLVFVETKRGASDLAYYLSNQNYEVVTIHGDLKQFEREKHLESFRSGSAPILVATAVAARGLDIPNVKHVINYDLPSDVDEYVHRIGRTGRVGNVGLATSFFNDKNRNVARELMDLIVEANQDLPDWLERIAGDARSGGGFRSGGRGRGNRFGARDHRYQNGSNGGGGGSGSYGGQSQSRSGGGGGGFNSAPQRQQRSGGGGGSSQDWWGN</sequence>
<organism evidence="15 16">
    <name type="scientific">Caenorhabditis auriculariae</name>
    <dbReference type="NCBI Taxonomy" id="2777116"/>
    <lineage>
        <taxon>Eukaryota</taxon>
        <taxon>Metazoa</taxon>
        <taxon>Ecdysozoa</taxon>
        <taxon>Nematoda</taxon>
        <taxon>Chromadorea</taxon>
        <taxon>Rhabditida</taxon>
        <taxon>Rhabditina</taxon>
        <taxon>Rhabditomorpha</taxon>
        <taxon>Rhabditoidea</taxon>
        <taxon>Rhabditidae</taxon>
        <taxon>Peloderinae</taxon>
        <taxon>Caenorhabditis</taxon>
    </lineage>
</organism>
<dbReference type="Pfam" id="PF01595">
    <property type="entry name" value="CNNM"/>
    <property type="match status" value="1"/>
</dbReference>
<evidence type="ECO:0000256" key="5">
    <source>
        <dbReference type="ARBA" id="ARBA00022840"/>
    </source>
</evidence>
<dbReference type="InterPro" id="IPR046342">
    <property type="entry name" value="CBS_dom_sf"/>
</dbReference>
<dbReference type="InterPro" id="IPR000629">
    <property type="entry name" value="RNA-helicase_DEAD-box_CS"/>
</dbReference>
<feature type="compositionally biased region" description="Basic and acidic residues" evidence="9">
    <location>
        <begin position="588"/>
        <end position="604"/>
    </location>
</feature>
<keyword evidence="8 10" id="KW-0812">Transmembrane</keyword>
<evidence type="ECO:0000256" key="7">
    <source>
        <dbReference type="PROSITE-ProRule" id="PRU00552"/>
    </source>
</evidence>
<dbReference type="InterPro" id="IPR011545">
    <property type="entry name" value="DEAD/DEAH_box_helicase_dom"/>
</dbReference>
<dbReference type="InterPro" id="IPR001650">
    <property type="entry name" value="Helicase_C-like"/>
</dbReference>
<evidence type="ECO:0000259" key="14">
    <source>
        <dbReference type="PROSITE" id="PS51846"/>
    </source>
</evidence>
<feature type="domain" description="DEAD-box RNA helicase Q" evidence="13">
    <location>
        <begin position="749"/>
        <end position="777"/>
    </location>
</feature>
<feature type="compositionally biased region" description="Basic and acidic residues" evidence="9">
    <location>
        <begin position="631"/>
        <end position="644"/>
    </location>
</feature>
<dbReference type="PROSITE" id="PS51846">
    <property type="entry name" value="CNNM"/>
    <property type="match status" value="1"/>
</dbReference>
<keyword evidence="3" id="KW-0378">Hydrolase</keyword>
<dbReference type="FunFam" id="3.40.50.300:FF:000397">
    <property type="entry name" value="Probable ATP-dependent RNA helicase DDX4"/>
    <property type="match status" value="1"/>
</dbReference>
<dbReference type="SMART" id="SM00487">
    <property type="entry name" value="DEXDc"/>
    <property type="match status" value="1"/>
</dbReference>
<evidence type="ECO:0000256" key="9">
    <source>
        <dbReference type="SAM" id="MobiDB-lite"/>
    </source>
</evidence>
<reference evidence="15" key="1">
    <citation type="submission" date="2020-10" db="EMBL/GenBank/DDBJ databases">
        <authorList>
            <person name="Kikuchi T."/>
        </authorList>
    </citation>
    <scope>NUCLEOTIDE SEQUENCE</scope>
    <source>
        <strain evidence="15">NKZ352</strain>
    </source>
</reference>
<dbReference type="InterPro" id="IPR014014">
    <property type="entry name" value="RNA_helicase_DEAD_Q_motif"/>
</dbReference>
<feature type="region of interest" description="Disordered" evidence="9">
    <location>
        <begin position="495"/>
        <end position="704"/>
    </location>
</feature>
<dbReference type="GO" id="GO:0005524">
    <property type="term" value="F:ATP binding"/>
    <property type="evidence" value="ECO:0007669"/>
    <property type="project" value="UniProtKB-KW"/>
</dbReference>
<feature type="domain" description="Helicase C-terminal" evidence="12">
    <location>
        <begin position="983"/>
        <end position="1144"/>
    </location>
</feature>
<dbReference type="InterPro" id="IPR014001">
    <property type="entry name" value="Helicase_ATP-bd"/>
</dbReference>
<keyword evidence="16" id="KW-1185">Reference proteome</keyword>
<evidence type="ECO:0000256" key="8">
    <source>
        <dbReference type="PROSITE-ProRule" id="PRU01193"/>
    </source>
</evidence>
<name>A0A8S1GVJ8_9PELO</name>
<evidence type="ECO:0000259" key="11">
    <source>
        <dbReference type="PROSITE" id="PS51192"/>
    </source>
</evidence>
<feature type="compositionally biased region" description="Gly residues" evidence="9">
    <location>
        <begin position="1175"/>
        <end position="1186"/>
    </location>
</feature>
<feature type="compositionally biased region" description="Polar residues" evidence="9">
    <location>
        <begin position="549"/>
        <end position="560"/>
    </location>
</feature>
<proteinExistence type="predicted"/>
<dbReference type="GO" id="GO:0003676">
    <property type="term" value="F:nucleic acid binding"/>
    <property type="evidence" value="ECO:0007669"/>
    <property type="project" value="InterPro"/>
</dbReference>
<dbReference type="OrthoDB" id="196131at2759"/>
<feature type="domain" description="CNNM transmembrane" evidence="14">
    <location>
        <begin position="151"/>
        <end position="318"/>
    </location>
</feature>
<evidence type="ECO:0000256" key="1">
    <source>
        <dbReference type="ARBA" id="ARBA00012552"/>
    </source>
</evidence>
<dbReference type="EC" id="3.6.4.13" evidence="1"/>
<dbReference type="CDD" id="cd18787">
    <property type="entry name" value="SF2_C_DEAD"/>
    <property type="match status" value="1"/>
</dbReference>
<comment type="catalytic activity">
    <reaction evidence="6">
        <text>ATP + H2O = ADP + phosphate + H(+)</text>
        <dbReference type="Rhea" id="RHEA:13065"/>
        <dbReference type="ChEBI" id="CHEBI:15377"/>
        <dbReference type="ChEBI" id="CHEBI:15378"/>
        <dbReference type="ChEBI" id="CHEBI:30616"/>
        <dbReference type="ChEBI" id="CHEBI:43474"/>
        <dbReference type="ChEBI" id="CHEBI:456216"/>
        <dbReference type="EC" id="3.6.4.13"/>
    </reaction>
</comment>
<dbReference type="GO" id="GO:0016020">
    <property type="term" value="C:membrane"/>
    <property type="evidence" value="ECO:0007669"/>
    <property type="project" value="UniProtKB-UniRule"/>
</dbReference>
<dbReference type="Gene3D" id="3.10.580.10">
    <property type="entry name" value="CBS-domain"/>
    <property type="match status" value="1"/>
</dbReference>
<dbReference type="Proteomes" id="UP000835052">
    <property type="component" value="Unassembled WGS sequence"/>
</dbReference>
<feature type="compositionally biased region" description="Gly residues" evidence="9">
    <location>
        <begin position="605"/>
        <end position="615"/>
    </location>
</feature>
<dbReference type="SMART" id="SM00490">
    <property type="entry name" value="HELICc"/>
    <property type="match status" value="1"/>
</dbReference>
<gene>
    <name evidence="15" type="ORF">CAUJ_LOCUS3725</name>
</gene>